<accession>A0ABQ2JJQ9</accession>
<name>A0ABQ2JJQ9_9DEIO</name>
<dbReference type="EMBL" id="BMOR01000033">
    <property type="protein sequence ID" value="GGN46618.1"/>
    <property type="molecule type" value="Genomic_DNA"/>
</dbReference>
<gene>
    <name evidence="1" type="ORF">GCM10010842_37300</name>
</gene>
<proteinExistence type="predicted"/>
<keyword evidence="2" id="KW-1185">Reference proteome</keyword>
<dbReference type="Proteomes" id="UP000645517">
    <property type="component" value="Unassembled WGS sequence"/>
</dbReference>
<reference evidence="2" key="1">
    <citation type="journal article" date="2019" name="Int. J. Syst. Evol. Microbiol.">
        <title>The Global Catalogue of Microorganisms (GCM) 10K type strain sequencing project: providing services to taxonomists for standard genome sequencing and annotation.</title>
        <authorList>
            <consortium name="The Broad Institute Genomics Platform"/>
            <consortium name="The Broad Institute Genome Sequencing Center for Infectious Disease"/>
            <person name="Wu L."/>
            <person name="Ma J."/>
        </authorList>
    </citation>
    <scope>NUCLEOTIDE SEQUENCE [LARGE SCALE GENOMIC DNA]</scope>
    <source>
        <strain evidence="2">JCM 16918</strain>
    </source>
</reference>
<evidence type="ECO:0000313" key="1">
    <source>
        <dbReference type="EMBL" id="GGN46618.1"/>
    </source>
</evidence>
<sequence length="72" mass="8084">MTYQVVPDYLDVAALMPTVGRGTERDSLFKYVVVWDTGLHGMARSYSTLMESTITGAGTLFEALLLDWRKTH</sequence>
<protein>
    <submittedName>
        <fullName evidence="1">Uncharacterized protein</fullName>
    </submittedName>
</protein>
<comment type="caution">
    <text evidence="1">The sequence shown here is derived from an EMBL/GenBank/DDBJ whole genome shotgun (WGS) entry which is preliminary data.</text>
</comment>
<organism evidence="1 2">
    <name type="scientific">Deinococcus daejeonensis</name>
    <dbReference type="NCBI Taxonomy" id="1007098"/>
    <lineage>
        <taxon>Bacteria</taxon>
        <taxon>Thermotogati</taxon>
        <taxon>Deinococcota</taxon>
        <taxon>Deinococci</taxon>
        <taxon>Deinococcales</taxon>
        <taxon>Deinococcaceae</taxon>
        <taxon>Deinococcus</taxon>
    </lineage>
</organism>
<evidence type="ECO:0000313" key="2">
    <source>
        <dbReference type="Proteomes" id="UP000645517"/>
    </source>
</evidence>
<dbReference type="RefSeq" id="WP_189059378.1">
    <property type="nucleotide sequence ID" value="NZ_BMOR01000033.1"/>
</dbReference>